<sequence length="168" mass="18656">MVNIVTATAPILTWTLRLLRSEVMTGTATGHRDPTRMCCRHKTHKEGTHMAKILIVDDSPSDIRFMTEALKGSAHECVSITDAQQTEATVEAERPQLALLDVVMPERNGYETLRALKKLPAAEGMKVIFVSSKGAETDVKWGMRQGAVDYLIKPYTPEQLLSLIARHV</sequence>
<comment type="caution">
    <text evidence="4">The sequence shown here is derived from an EMBL/GenBank/DDBJ whole genome shotgun (WGS) entry which is preliminary data.</text>
</comment>
<dbReference type="InterPro" id="IPR001789">
    <property type="entry name" value="Sig_transdc_resp-reg_receiver"/>
</dbReference>
<dbReference type="InterPro" id="IPR011006">
    <property type="entry name" value="CheY-like_superfamily"/>
</dbReference>
<evidence type="ECO:0000256" key="1">
    <source>
        <dbReference type="ARBA" id="ARBA00022553"/>
    </source>
</evidence>
<dbReference type="PROSITE" id="PS50110">
    <property type="entry name" value="RESPONSE_REGULATORY"/>
    <property type="match status" value="1"/>
</dbReference>
<dbReference type="CDD" id="cd00156">
    <property type="entry name" value="REC"/>
    <property type="match status" value="1"/>
</dbReference>
<accession>A0ABQ2G8V0</accession>
<evidence type="ECO:0000256" key="2">
    <source>
        <dbReference type="PROSITE-ProRule" id="PRU00169"/>
    </source>
</evidence>
<protein>
    <recommendedName>
        <fullName evidence="3">Response regulatory domain-containing protein</fullName>
    </recommendedName>
</protein>
<gene>
    <name evidence="4" type="ORF">GCM10010840_16860</name>
</gene>
<reference evidence="5" key="1">
    <citation type="journal article" date="2019" name="Int. J. Syst. Evol. Microbiol.">
        <title>The Global Catalogue of Microorganisms (GCM) 10K type strain sequencing project: providing services to taxonomists for standard genome sequencing and annotation.</title>
        <authorList>
            <consortium name="The Broad Institute Genomics Platform"/>
            <consortium name="The Broad Institute Genome Sequencing Center for Infectious Disease"/>
            <person name="Wu L."/>
            <person name="Ma J."/>
        </authorList>
    </citation>
    <scope>NUCLEOTIDE SEQUENCE [LARGE SCALE GENOMIC DNA]</scope>
    <source>
        <strain evidence="5">JCM 15442</strain>
    </source>
</reference>
<evidence type="ECO:0000313" key="4">
    <source>
        <dbReference type="EMBL" id="GGL79601.1"/>
    </source>
</evidence>
<keyword evidence="1 2" id="KW-0597">Phosphoprotein</keyword>
<feature type="modified residue" description="4-aspartylphosphate" evidence="2">
    <location>
        <position position="101"/>
    </location>
</feature>
<dbReference type="SMART" id="SM00448">
    <property type="entry name" value="REC"/>
    <property type="match status" value="1"/>
</dbReference>
<dbReference type="Gene3D" id="3.40.50.2300">
    <property type="match status" value="1"/>
</dbReference>
<feature type="domain" description="Response regulatory" evidence="3">
    <location>
        <begin position="52"/>
        <end position="168"/>
    </location>
</feature>
<proteinExistence type="predicted"/>
<dbReference type="PANTHER" id="PTHR44591">
    <property type="entry name" value="STRESS RESPONSE REGULATOR PROTEIN 1"/>
    <property type="match status" value="1"/>
</dbReference>
<evidence type="ECO:0000313" key="5">
    <source>
        <dbReference type="Proteomes" id="UP000639973"/>
    </source>
</evidence>
<dbReference type="Pfam" id="PF00072">
    <property type="entry name" value="Response_reg"/>
    <property type="match status" value="1"/>
</dbReference>
<dbReference type="Proteomes" id="UP000639973">
    <property type="component" value="Unassembled WGS sequence"/>
</dbReference>
<name>A0ABQ2G8V0_9DEIO</name>
<evidence type="ECO:0000259" key="3">
    <source>
        <dbReference type="PROSITE" id="PS50110"/>
    </source>
</evidence>
<dbReference type="InterPro" id="IPR050595">
    <property type="entry name" value="Bact_response_regulator"/>
</dbReference>
<keyword evidence="5" id="KW-1185">Reference proteome</keyword>
<dbReference type="SUPFAM" id="SSF52172">
    <property type="entry name" value="CheY-like"/>
    <property type="match status" value="1"/>
</dbReference>
<dbReference type="PANTHER" id="PTHR44591:SF23">
    <property type="entry name" value="CHEY SUBFAMILY"/>
    <property type="match status" value="1"/>
</dbReference>
<organism evidence="4 5">
    <name type="scientific">Deinococcus aerolatus</name>
    <dbReference type="NCBI Taxonomy" id="522487"/>
    <lineage>
        <taxon>Bacteria</taxon>
        <taxon>Thermotogati</taxon>
        <taxon>Deinococcota</taxon>
        <taxon>Deinococci</taxon>
        <taxon>Deinococcales</taxon>
        <taxon>Deinococcaceae</taxon>
        <taxon>Deinococcus</taxon>
    </lineage>
</organism>
<dbReference type="EMBL" id="BMOL01000006">
    <property type="protein sequence ID" value="GGL79601.1"/>
    <property type="molecule type" value="Genomic_DNA"/>
</dbReference>